<name>A0A6A4S0U3_SCOMX</name>
<accession>A0A6A4S0U3</accession>
<sequence>MLALMGIVIWKTDSDTCIWGEEEEEEEEEEEKRLIKTRECLRRRRQANFHLLYEAIKNRIGFCGEQVGFDSTEGAGHDSSPWVVSQDVVSERFQTLFED</sequence>
<dbReference type="EMBL" id="VEVO01000020">
    <property type="protein sequence ID" value="KAF0025855.1"/>
    <property type="molecule type" value="Genomic_DNA"/>
</dbReference>
<comment type="caution">
    <text evidence="1">The sequence shown here is derived from an EMBL/GenBank/DDBJ whole genome shotgun (WGS) entry which is preliminary data.</text>
</comment>
<evidence type="ECO:0000313" key="1">
    <source>
        <dbReference type="EMBL" id="KAF0025855.1"/>
    </source>
</evidence>
<evidence type="ECO:0000313" key="2">
    <source>
        <dbReference type="Proteomes" id="UP000438429"/>
    </source>
</evidence>
<organism evidence="1 2">
    <name type="scientific">Scophthalmus maximus</name>
    <name type="common">Turbot</name>
    <name type="synonym">Psetta maxima</name>
    <dbReference type="NCBI Taxonomy" id="52904"/>
    <lineage>
        <taxon>Eukaryota</taxon>
        <taxon>Metazoa</taxon>
        <taxon>Chordata</taxon>
        <taxon>Craniata</taxon>
        <taxon>Vertebrata</taxon>
        <taxon>Euteleostomi</taxon>
        <taxon>Actinopterygii</taxon>
        <taxon>Neopterygii</taxon>
        <taxon>Teleostei</taxon>
        <taxon>Neoteleostei</taxon>
        <taxon>Acanthomorphata</taxon>
        <taxon>Carangaria</taxon>
        <taxon>Pleuronectiformes</taxon>
        <taxon>Pleuronectoidei</taxon>
        <taxon>Scophthalmidae</taxon>
        <taxon>Scophthalmus</taxon>
    </lineage>
</organism>
<reference evidence="1 2" key="1">
    <citation type="submission" date="2019-06" db="EMBL/GenBank/DDBJ databases">
        <title>Draft genomes of female and male turbot (Scophthalmus maximus).</title>
        <authorList>
            <person name="Xu H."/>
            <person name="Xu X.-W."/>
            <person name="Shao C."/>
            <person name="Chen S."/>
        </authorList>
    </citation>
    <scope>NUCLEOTIDE SEQUENCE [LARGE SCALE GENOMIC DNA]</scope>
    <source>
        <strain evidence="1">Ysfricsl-2016a</strain>
        <tissue evidence="1">Blood</tissue>
    </source>
</reference>
<dbReference type="AlphaFoldDB" id="A0A6A4S0U3"/>
<protein>
    <submittedName>
        <fullName evidence="1">Uncharacterized protein</fullName>
    </submittedName>
</protein>
<dbReference type="Proteomes" id="UP000438429">
    <property type="component" value="Unassembled WGS sequence"/>
</dbReference>
<proteinExistence type="predicted"/>
<gene>
    <name evidence="1" type="ORF">F2P81_022736</name>
</gene>